<feature type="compositionally biased region" description="Polar residues" evidence="1">
    <location>
        <begin position="309"/>
        <end position="334"/>
    </location>
</feature>
<sequence>MTQPNTNQVSLAASIDEDACNTNVSSPSSTPPLADAQRTLSQPHEPWKVDPSSRNTRPNHKPPARPLSISASETVCDDELNAIMAEGWSVPTYTESDVDEIVQTAEKFHLTVHNTQYNVLEEDHALSQVPSLSPTLLQSQTFGSGIVAPVLSPIKRDCCDPWPDRRTLDTARDLHAIGTKWQDELRMSNLLGTAHSRAIPQTLQSYIVECDNPAVAAGRLSFLLSALDPTVHPRTANNFFNGLDLVLGSLASRFPDDVVVLGLVDAVRRLDRLCIVNFDHFSMSVDQWASPNANITSTPRVTPTEEGRTSFSDSSGVAPSRTSGNDTPNSSTPNAPLRSSPDNPSDPTIEHVPRKKRKRARGRLLACPVRKNCQLRLVESSCNFTGADTMWAITQHLNSRRHQHDVAFVRLCRVCWTYVTSVTEYDIRHNHGRCLQATQPRGHRVEAQWYSLYLKLYPYAAQLPSPYVDETTTRPAEPDPNRNAFLIEPLPTPEFDFNGISSDQSFLDVHPRTLHDGIQQMAPLSQSSYIDVRQQAEASAIALFTQMLSEHVHEPHDLMNHHMGQFTGSANYMNADDIDAFADRFYAQANGLVHRLRNQGNQGRVRNYFSTPQDPVLGPNDFWIGHFPTPLRLQAPLPPEPLPQLDPPTASVILQEHIPPAEPWAFHSSFGLETGLASQYAAYT</sequence>
<comment type="caution">
    <text evidence="2">The sequence shown here is derived from an EMBL/GenBank/DDBJ whole genome shotgun (WGS) entry which is preliminary data.</text>
</comment>
<keyword evidence="3" id="KW-1185">Reference proteome</keyword>
<feature type="region of interest" description="Disordered" evidence="1">
    <location>
        <begin position="292"/>
        <end position="359"/>
    </location>
</feature>
<dbReference type="EMBL" id="JAGMVJ010000019">
    <property type="protein sequence ID" value="KAH7076093.1"/>
    <property type="molecule type" value="Genomic_DNA"/>
</dbReference>
<dbReference type="AlphaFoldDB" id="A0A8K0QXS3"/>
<name>A0A8K0QXS3_9PLEO</name>
<gene>
    <name evidence="2" type="ORF">FB567DRAFT_596717</name>
</gene>
<proteinExistence type="predicted"/>
<accession>A0A8K0QXS3</accession>
<dbReference type="Proteomes" id="UP000813461">
    <property type="component" value="Unassembled WGS sequence"/>
</dbReference>
<feature type="compositionally biased region" description="Polar residues" evidence="1">
    <location>
        <begin position="1"/>
        <end position="11"/>
    </location>
</feature>
<protein>
    <submittedName>
        <fullName evidence="2">Uncharacterized protein</fullName>
    </submittedName>
</protein>
<reference evidence="2" key="1">
    <citation type="journal article" date="2021" name="Nat. Commun.">
        <title>Genetic determinants of endophytism in the Arabidopsis root mycobiome.</title>
        <authorList>
            <person name="Mesny F."/>
            <person name="Miyauchi S."/>
            <person name="Thiergart T."/>
            <person name="Pickel B."/>
            <person name="Atanasova L."/>
            <person name="Karlsson M."/>
            <person name="Huettel B."/>
            <person name="Barry K.W."/>
            <person name="Haridas S."/>
            <person name="Chen C."/>
            <person name="Bauer D."/>
            <person name="Andreopoulos W."/>
            <person name="Pangilinan J."/>
            <person name="LaButti K."/>
            <person name="Riley R."/>
            <person name="Lipzen A."/>
            <person name="Clum A."/>
            <person name="Drula E."/>
            <person name="Henrissat B."/>
            <person name="Kohler A."/>
            <person name="Grigoriev I.V."/>
            <person name="Martin F.M."/>
            <person name="Hacquard S."/>
        </authorList>
    </citation>
    <scope>NUCLEOTIDE SEQUENCE</scope>
    <source>
        <strain evidence="2">MPI-SDFR-AT-0120</strain>
    </source>
</reference>
<feature type="compositionally biased region" description="Polar residues" evidence="1">
    <location>
        <begin position="292"/>
        <end position="301"/>
    </location>
</feature>
<dbReference type="OrthoDB" id="3800705at2759"/>
<evidence type="ECO:0000256" key="1">
    <source>
        <dbReference type="SAM" id="MobiDB-lite"/>
    </source>
</evidence>
<organism evidence="2 3">
    <name type="scientific">Paraphoma chrysanthemicola</name>
    <dbReference type="NCBI Taxonomy" id="798071"/>
    <lineage>
        <taxon>Eukaryota</taxon>
        <taxon>Fungi</taxon>
        <taxon>Dikarya</taxon>
        <taxon>Ascomycota</taxon>
        <taxon>Pezizomycotina</taxon>
        <taxon>Dothideomycetes</taxon>
        <taxon>Pleosporomycetidae</taxon>
        <taxon>Pleosporales</taxon>
        <taxon>Pleosporineae</taxon>
        <taxon>Phaeosphaeriaceae</taxon>
        <taxon>Paraphoma</taxon>
    </lineage>
</organism>
<evidence type="ECO:0000313" key="2">
    <source>
        <dbReference type="EMBL" id="KAH7076093.1"/>
    </source>
</evidence>
<evidence type="ECO:0000313" key="3">
    <source>
        <dbReference type="Proteomes" id="UP000813461"/>
    </source>
</evidence>
<feature type="region of interest" description="Disordered" evidence="1">
    <location>
        <begin position="1"/>
        <end position="69"/>
    </location>
</feature>